<protein>
    <submittedName>
        <fullName evidence="4">Predicted O-methyltransferase YrrM</fullName>
    </submittedName>
</protein>
<dbReference type="PANTHER" id="PTHR10509:SF14">
    <property type="entry name" value="CAFFEOYL-COA O-METHYLTRANSFERASE 3-RELATED"/>
    <property type="match status" value="1"/>
</dbReference>
<dbReference type="CDD" id="cd02440">
    <property type="entry name" value="AdoMet_MTases"/>
    <property type="match status" value="1"/>
</dbReference>
<evidence type="ECO:0000256" key="1">
    <source>
        <dbReference type="ARBA" id="ARBA00022603"/>
    </source>
</evidence>
<accession>A0A1I3ZKK6</accession>
<dbReference type="PANTHER" id="PTHR10509">
    <property type="entry name" value="O-METHYLTRANSFERASE-RELATED"/>
    <property type="match status" value="1"/>
</dbReference>
<dbReference type="AlphaFoldDB" id="A0A1I3ZKK6"/>
<dbReference type="OrthoDB" id="9799672at2"/>
<evidence type="ECO:0000313" key="5">
    <source>
        <dbReference type="Proteomes" id="UP000198755"/>
    </source>
</evidence>
<dbReference type="GO" id="GO:0008757">
    <property type="term" value="F:S-adenosylmethionine-dependent methyltransferase activity"/>
    <property type="evidence" value="ECO:0007669"/>
    <property type="project" value="TreeGrafter"/>
</dbReference>
<dbReference type="Proteomes" id="UP000198755">
    <property type="component" value="Unassembled WGS sequence"/>
</dbReference>
<reference evidence="4 5" key="1">
    <citation type="submission" date="2016-10" db="EMBL/GenBank/DDBJ databases">
        <authorList>
            <person name="de Groot N.N."/>
        </authorList>
    </citation>
    <scope>NUCLEOTIDE SEQUENCE [LARGE SCALE GENOMIC DNA]</scope>
    <source>
        <strain evidence="4 5">NE2</strain>
    </source>
</reference>
<dbReference type="Gene3D" id="3.40.50.150">
    <property type="entry name" value="Vaccinia Virus protein VP39"/>
    <property type="match status" value="1"/>
</dbReference>
<sequence>MSDPIWSKIDHYFDALLVPADPALDAAIEASAAAGLPSIAVAPNQGKLLNLLARILGARTILEIGTLGGYSAIWLARALPPDGRLVTLEYDPKHAEVARSNIARAGLADVVELRIGAALDSLAQLIGEGRGPFDLIFIDADKENIPAYFSLALQLSRQGGLIIVDNVVRDGAVLDENSPDPAIRGIRQFNTMLAAEPRVSATAIQTVGVKGHDGLAIALVTDGP</sequence>
<dbReference type="RefSeq" id="WP_091681900.1">
    <property type="nucleotide sequence ID" value="NZ_FOSN01000008.1"/>
</dbReference>
<keyword evidence="1 4" id="KW-0489">Methyltransferase</keyword>
<dbReference type="EMBL" id="FOSN01000008">
    <property type="protein sequence ID" value="SFK44592.1"/>
    <property type="molecule type" value="Genomic_DNA"/>
</dbReference>
<dbReference type="GO" id="GO:0032259">
    <property type="term" value="P:methylation"/>
    <property type="evidence" value="ECO:0007669"/>
    <property type="project" value="UniProtKB-KW"/>
</dbReference>
<name>A0A1I3ZKK6_9HYPH</name>
<dbReference type="STRING" id="1612308.SAMN05444581_10828"/>
<proteinExistence type="predicted"/>
<organism evidence="4 5">
    <name type="scientific">Methylocapsa palsarum</name>
    <dbReference type="NCBI Taxonomy" id="1612308"/>
    <lineage>
        <taxon>Bacteria</taxon>
        <taxon>Pseudomonadati</taxon>
        <taxon>Pseudomonadota</taxon>
        <taxon>Alphaproteobacteria</taxon>
        <taxon>Hyphomicrobiales</taxon>
        <taxon>Beijerinckiaceae</taxon>
        <taxon>Methylocapsa</taxon>
    </lineage>
</organism>
<evidence type="ECO:0000313" key="4">
    <source>
        <dbReference type="EMBL" id="SFK44592.1"/>
    </source>
</evidence>
<dbReference type="InterPro" id="IPR029063">
    <property type="entry name" value="SAM-dependent_MTases_sf"/>
</dbReference>
<dbReference type="InterPro" id="IPR050362">
    <property type="entry name" value="Cation-dep_OMT"/>
</dbReference>
<dbReference type="PROSITE" id="PS51682">
    <property type="entry name" value="SAM_OMT_I"/>
    <property type="match status" value="1"/>
</dbReference>
<dbReference type="InterPro" id="IPR002935">
    <property type="entry name" value="SAM_O-MeTrfase"/>
</dbReference>
<evidence type="ECO:0000256" key="3">
    <source>
        <dbReference type="ARBA" id="ARBA00022691"/>
    </source>
</evidence>
<dbReference type="SUPFAM" id="SSF53335">
    <property type="entry name" value="S-adenosyl-L-methionine-dependent methyltransferases"/>
    <property type="match status" value="1"/>
</dbReference>
<gene>
    <name evidence="4" type="ORF">SAMN05444581_10828</name>
</gene>
<evidence type="ECO:0000256" key="2">
    <source>
        <dbReference type="ARBA" id="ARBA00022679"/>
    </source>
</evidence>
<keyword evidence="2 4" id="KW-0808">Transferase</keyword>
<dbReference type="Pfam" id="PF01596">
    <property type="entry name" value="Methyltransf_3"/>
    <property type="match status" value="1"/>
</dbReference>
<keyword evidence="5" id="KW-1185">Reference proteome</keyword>
<keyword evidence="3" id="KW-0949">S-adenosyl-L-methionine</keyword>
<dbReference type="GO" id="GO:0008171">
    <property type="term" value="F:O-methyltransferase activity"/>
    <property type="evidence" value="ECO:0007669"/>
    <property type="project" value="InterPro"/>
</dbReference>